<evidence type="ECO:0000256" key="2">
    <source>
        <dbReference type="ARBA" id="ARBA00022963"/>
    </source>
</evidence>
<keyword evidence="1" id="KW-0378">Hydrolase</keyword>
<keyword evidence="2" id="KW-0442">Lipid degradation</keyword>
<dbReference type="InterPro" id="IPR029058">
    <property type="entry name" value="AB_hydrolase_fold"/>
</dbReference>
<dbReference type="Proteomes" id="UP000014139">
    <property type="component" value="Unassembled WGS sequence"/>
</dbReference>
<dbReference type="GO" id="GO:0003847">
    <property type="term" value="F:1-alkyl-2-acetylglycerophosphocholine esterase activity"/>
    <property type="evidence" value="ECO:0007669"/>
    <property type="project" value="TreeGrafter"/>
</dbReference>
<dbReference type="EMBL" id="AOUO01000568">
    <property type="protein sequence ID" value="EOD64005.1"/>
    <property type="molecule type" value="Genomic_DNA"/>
</dbReference>
<proteinExistence type="predicted"/>
<reference evidence="5 6" key="1">
    <citation type="submission" date="2013-02" db="EMBL/GenBank/DDBJ databases">
        <title>Draft genome sequence of Amycolatopsis vancoresmycina strain DSM 44592T.</title>
        <authorList>
            <person name="Kumar S."/>
            <person name="Kaur N."/>
            <person name="Kaur C."/>
            <person name="Raghava G.P.S."/>
            <person name="Mayilraj S."/>
        </authorList>
    </citation>
    <scope>NUCLEOTIDE SEQUENCE [LARGE SCALE GENOMIC DNA]</scope>
    <source>
        <strain evidence="5 6">DSM 44592</strain>
    </source>
</reference>
<accession>R1HKE2</accession>
<dbReference type="GO" id="GO:0016042">
    <property type="term" value="P:lipid catabolic process"/>
    <property type="evidence" value="ECO:0007669"/>
    <property type="project" value="UniProtKB-KW"/>
</dbReference>
<dbReference type="OrthoDB" id="569821at2"/>
<dbReference type="SUPFAM" id="SSF53474">
    <property type="entry name" value="alpha/beta-Hydrolases"/>
    <property type="match status" value="1"/>
</dbReference>
<organism evidence="5 6">
    <name type="scientific">Amycolatopsis vancoresmycina DSM 44592</name>
    <dbReference type="NCBI Taxonomy" id="1292037"/>
    <lineage>
        <taxon>Bacteria</taxon>
        <taxon>Bacillati</taxon>
        <taxon>Actinomycetota</taxon>
        <taxon>Actinomycetes</taxon>
        <taxon>Pseudonocardiales</taxon>
        <taxon>Pseudonocardiaceae</taxon>
        <taxon>Amycolatopsis</taxon>
    </lineage>
</organism>
<dbReference type="PATRIC" id="fig|1292037.4.peg.6398"/>
<gene>
    <name evidence="5" type="ORF">H480_34075</name>
</gene>
<evidence type="ECO:0000256" key="1">
    <source>
        <dbReference type="ARBA" id="ARBA00022801"/>
    </source>
</evidence>
<dbReference type="AlphaFoldDB" id="R1HKE2"/>
<evidence type="ECO:0000313" key="5">
    <source>
        <dbReference type="EMBL" id="EOD64005.1"/>
    </source>
</evidence>
<dbReference type="eggNOG" id="COG4188">
    <property type="taxonomic scope" value="Bacteria"/>
</dbReference>
<evidence type="ECO:0008006" key="7">
    <source>
        <dbReference type="Google" id="ProtNLM"/>
    </source>
</evidence>
<evidence type="ECO:0000313" key="6">
    <source>
        <dbReference type="Proteomes" id="UP000014139"/>
    </source>
</evidence>
<dbReference type="PANTHER" id="PTHR10272">
    <property type="entry name" value="PLATELET-ACTIVATING FACTOR ACETYLHYDROLASE"/>
    <property type="match status" value="1"/>
</dbReference>
<dbReference type="Gene3D" id="3.40.50.1820">
    <property type="entry name" value="alpha/beta hydrolase"/>
    <property type="match status" value="1"/>
</dbReference>
<protein>
    <recommendedName>
        <fullName evidence="7">Alpha/beta hydrolase</fullName>
    </recommendedName>
</protein>
<name>R1HKE2_9PSEU</name>
<comment type="caution">
    <text evidence="5">The sequence shown here is derived from an EMBL/GenBank/DDBJ whole genome shotgun (WGS) entry which is preliminary data.</text>
</comment>
<evidence type="ECO:0000256" key="4">
    <source>
        <dbReference type="SAM" id="MobiDB-lite"/>
    </source>
</evidence>
<keyword evidence="6" id="KW-1185">Reference proteome</keyword>
<dbReference type="PANTHER" id="PTHR10272:SF0">
    <property type="entry name" value="PLATELET-ACTIVATING FACTOR ACETYLHYDROLASE"/>
    <property type="match status" value="1"/>
</dbReference>
<keyword evidence="3" id="KW-0443">Lipid metabolism</keyword>
<feature type="region of interest" description="Disordered" evidence="4">
    <location>
        <begin position="363"/>
        <end position="382"/>
    </location>
</feature>
<evidence type="ECO:0000256" key="3">
    <source>
        <dbReference type="ARBA" id="ARBA00023098"/>
    </source>
</evidence>
<sequence>MLVVAVVLAGGCYVGYAAVRAARPVTLPAPAGPYPVGRTIAEWTDHTRADPLAPHPGTPRRLSVWMWYPATVSAGSNPAPYTPGLWAGLHLDAPMGWGETSFDEVRTHSTADAPAAAGRFPVIVLEPGLGFSAPQYTAFAESLASRGYLVLGVTPTYSANLSVLDGTTVTASEAGNPPAFEAADLHQGAAQAAGDRLVDFWAADARFAAAQAKPLADPAVTVYIGHSFGGAAALEACRSDPHCAGAADLDGTQYGTVVHTGLTKPALLIGSENSCITGMCVPSAPADQADLRTARTMLAASTGPVWRYRIRGAEHFDFSDYNAYYLAAPIRSALALGDIAGSEALVDAYLGAFADHVTRGRPAPVLTGPSPYPEVEVQPPAH</sequence>